<dbReference type="Proteomes" id="UP000199656">
    <property type="component" value="Unassembled WGS sequence"/>
</dbReference>
<proteinExistence type="predicted"/>
<dbReference type="RefSeq" id="WP_089758113.1">
    <property type="nucleotide sequence ID" value="NZ_BKAT01000012.1"/>
</dbReference>
<name>A0A1H3XFX8_9BACT</name>
<keyword evidence="2" id="KW-1185">Reference proteome</keyword>
<gene>
    <name evidence="1" type="ORF">SAMN05660909_00403</name>
</gene>
<accession>A0A1H3XFX8</accession>
<organism evidence="1 2">
    <name type="scientific">Chitinophaga terrae</name>
    <name type="common">ex Kim and Jung 2007</name>
    <dbReference type="NCBI Taxonomy" id="408074"/>
    <lineage>
        <taxon>Bacteria</taxon>
        <taxon>Pseudomonadati</taxon>
        <taxon>Bacteroidota</taxon>
        <taxon>Chitinophagia</taxon>
        <taxon>Chitinophagales</taxon>
        <taxon>Chitinophagaceae</taxon>
        <taxon>Chitinophaga</taxon>
    </lineage>
</organism>
<protein>
    <submittedName>
        <fullName evidence="1">Uncharacterized protein</fullName>
    </submittedName>
</protein>
<evidence type="ECO:0000313" key="1">
    <source>
        <dbReference type="EMBL" id="SDZ97468.1"/>
    </source>
</evidence>
<dbReference type="STRING" id="408074.SAMN05660909_00403"/>
<reference evidence="2" key="1">
    <citation type="submission" date="2016-10" db="EMBL/GenBank/DDBJ databases">
        <authorList>
            <person name="Varghese N."/>
            <person name="Submissions S."/>
        </authorList>
    </citation>
    <scope>NUCLEOTIDE SEQUENCE [LARGE SCALE GENOMIC DNA]</scope>
    <source>
        <strain evidence="2">DSM 23920</strain>
    </source>
</reference>
<dbReference type="EMBL" id="FNRL01000001">
    <property type="protein sequence ID" value="SDZ97468.1"/>
    <property type="molecule type" value="Genomic_DNA"/>
</dbReference>
<evidence type="ECO:0000313" key="2">
    <source>
        <dbReference type="Proteomes" id="UP000199656"/>
    </source>
</evidence>
<sequence>MAKRGAYILLFLFILHDSAFNQLLRLPALVSHYRYHRALNPNIGFGDFLSIHYQLEDDGDNDQEMDRQLPYKHIDGHSLQQVFVPLAKVVDIKAVTYEPVNLHYPVLKDHNLPEPAISSLFRPPQELIA</sequence>
<dbReference type="AlphaFoldDB" id="A0A1H3XFX8"/>
<dbReference type="OrthoDB" id="894042at2"/>